<dbReference type="RefSeq" id="WP_231508285.1">
    <property type="nucleotide sequence ID" value="NZ_JBIRUQ010000003.1"/>
</dbReference>
<dbReference type="SUPFAM" id="SSF101478">
    <property type="entry name" value="ADP-ribosylglycohydrolase"/>
    <property type="match status" value="1"/>
</dbReference>
<dbReference type="Proteomes" id="UP001611263">
    <property type="component" value="Unassembled WGS sequence"/>
</dbReference>
<dbReference type="PANTHER" id="PTHR16222:SF12">
    <property type="entry name" value="ADP-RIBOSYLGLYCOHYDROLASE-RELATED"/>
    <property type="match status" value="1"/>
</dbReference>
<dbReference type="Gene3D" id="1.10.4080.10">
    <property type="entry name" value="ADP-ribosylation/Crystallin J1"/>
    <property type="match status" value="1"/>
</dbReference>
<dbReference type="InterPro" id="IPR036705">
    <property type="entry name" value="Ribosyl_crysJ1_sf"/>
</dbReference>
<gene>
    <name evidence="1" type="ORF">ACH4WX_15710</name>
</gene>
<name>A0ABW7TQY1_9NOCA</name>
<organism evidence="1 2">
    <name type="scientific">Nocardia carnea</name>
    <dbReference type="NCBI Taxonomy" id="37328"/>
    <lineage>
        <taxon>Bacteria</taxon>
        <taxon>Bacillati</taxon>
        <taxon>Actinomycetota</taxon>
        <taxon>Actinomycetes</taxon>
        <taxon>Mycobacteriales</taxon>
        <taxon>Nocardiaceae</taxon>
        <taxon>Nocardia</taxon>
    </lineage>
</organism>
<dbReference type="InterPro" id="IPR050792">
    <property type="entry name" value="ADP-ribosylglycohydrolase"/>
</dbReference>
<proteinExistence type="predicted"/>
<accession>A0ABW7TQY1</accession>
<evidence type="ECO:0000313" key="1">
    <source>
        <dbReference type="EMBL" id="MFI1462159.1"/>
    </source>
</evidence>
<dbReference type="Pfam" id="PF03747">
    <property type="entry name" value="ADP_ribosyl_GH"/>
    <property type="match status" value="1"/>
</dbReference>
<evidence type="ECO:0000313" key="2">
    <source>
        <dbReference type="Proteomes" id="UP001611263"/>
    </source>
</evidence>
<dbReference type="InterPro" id="IPR005502">
    <property type="entry name" value="Ribosyl_crysJ1"/>
</dbReference>
<reference evidence="1 2" key="1">
    <citation type="submission" date="2024-10" db="EMBL/GenBank/DDBJ databases">
        <title>The Natural Products Discovery Center: Release of the First 8490 Sequenced Strains for Exploring Actinobacteria Biosynthetic Diversity.</title>
        <authorList>
            <person name="Kalkreuter E."/>
            <person name="Kautsar S.A."/>
            <person name="Yang D."/>
            <person name="Bader C.D."/>
            <person name="Teijaro C.N."/>
            <person name="Fluegel L."/>
            <person name="Davis C.M."/>
            <person name="Simpson J.R."/>
            <person name="Lauterbach L."/>
            <person name="Steele A.D."/>
            <person name="Gui C."/>
            <person name="Meng S."/>
            <person name="Li G."/>
            <person name="Viehrig K."/>
            <person name="Ye F."/>
            <person name="Su P."/>
            <person name="Kiefer A.F."/>
            <person name="Nichols A."/>
            <person name="Cepeda A.J."/>
            <person name="Yan W."/>
            <person name="Fan B."/>
            <person name="Jiang Y."/>
            <person name="Adhikari A."/>
            <person name="Zheng C.-J."/>
            <person name="Schuster L."/>
            <person name="Cowan T.M."/>
            <person name="Smanski M.J."/>
            <person name="Chevrette M.G."/>
            <person name="De Carvalho L.P.S."/>
            <person name="Shen B."/>
        </authorList>
    </citation>
    <scope>NUCLEOTIDE SEQUENCE [LARGE SCALE GENOMIC DNA]</scope>
    <source>
        <strain evidence="1 2">NPDC020568</strain>
    </source>
</reference>
<dbReference type="EMBL" id="JBIRUQ010000003">
    <property type="protein sequence ID" value="MFI1462159.1"/>
    <property type="molecule type" value="Genomic_DNA"/>
</dbReference>
<dbReference type="PANTHER" id="PTHR16222">
    <property type="entry name" value="ADP-RIBOSYLGLYCOHYDROLASE"/>
    <property type="match status" value="1"/>
</dbReference>
<dbReference type="GeneID" id="93508957"/>
<keyword evidence="2" id="KW-1185">Reference proteome</keyword>
<comment type="caution">
    <text evidence="1">The sequence shown here is derived from an EMBL/GenBank/DDBJ whole genome shotgun (WGS) entry which is preliminary data.</text>
</comment>
<sequence length="321" mass="33588">MSVDLMLDSLDGLSVGDALGQQFPVMRRSLSDLRTGNLTAGPWGWTDDTEMACSVVAELGTRGAVDPDRLAAAFARRCDPARDYGFFSVGILRRIREGVPWQEAAGSVYEGQGSCGNGAAMRVAPLGAFYAGDPDRIVAEATHSARVTHMHPEGVAGAVAVALAAGEAGRARTSGVRPAPGEFLTAVLDRLADGETTRAIGRARTLLGASVEQAAVELGNGSRVTAQNTVPFTMWAAATYLDNYPAAITTCIEADGDIDTTSAIVGGIVAAYTGKDSPAGVPAAWLSARESLPRWLDPASLTYGRSKSRFGRLGRWLTGTR</sequence>
<protein>
    <submittedName>
        <fullName evidence="1">ADP-ribosylglycohydrolase family protein</fullName>
    </submittedName>
</protein>